<dbReference type="InterPro" id="IPR001296">
    <property type="entry name" value="Glyco_trans_1"/>
</dbReference>
<protein>
    <recommendedName>
        <fullName evidence="3">Glycosyl transferase family 1 domain-containing protein</fullName>
    </recommendedName>
</protein>
<dbReference type="Proteomes" id="UP000217564">
    <property type="component" value="Unassembled WGS sequence"/>
</dbReference>
<evidence type="ECO:0000256" key="2">
    <source>
        <dbReference type="ARBA" id="ARBA00022679"/>
    </source>
</evidence>
<dbReference type="PANTHER" id="PTHR12526">
    <property type="entry name" value="GLYCOSYLTRANSFERASE"/>
    <property type="match status" value="1"/>
</dbReference>
<accession>A0A2A3Z0B3</accession>
<keyword evidence="2" id="KW-0808">Transferase</keyword>
<reference evidence="4 5" key="1">
    <citation type="journal article" date="2017" name="Elife">
        <title>Extensive horizontal gene transfer in cheese-associated bacteria.</title>
        <authorList>
            <person name="Bonham K.S."/>
            <person name="Wolfe B.E."/>
            <person name="Dutton R.J."/>
        </authorList>
    </citation>
    <scope>NUCLEOTIDE SEQUENCE [LARGE SCALE GENOMIC DNA]</scope>
    <source>
        <strain evidence="4 5">947_7</strain>
    </source>
</reference>
<dbReference type="SUPFAM" id="SSF53756">
    <property type="entry name" value="UDP-Glycosyltransferase/glycogen phosphorylase"/>
    <property type="match status" value="1"/>
</dbReference>
<dbReference type="GO" id="GO:0016757">
    <property type="term" value="F:glycosyltransferase activity"/>
    <property type="evidence" value="ECO:0007669"/>
    <property type="project" value="UniProtKB-KW"/>
</dbReference>
<evidence type="ECO:0000259" key="3">
    <source>
        <dbReference type="Pfam" id="PF00534"/>
    </source>
</evidence>
<evidence type="ECO:0000313" key="5">
    <source>
        <dbReference type="Proteomes" id="UP000217564"/>
    </source>
</evidence>
<evidence type="ECO:0000313" key="4">
    <source>
        <dbReference type="EMBL" id="PCC44949.1"/>
    </source>
</evidence>
<keyword evidence="1" id="KW-0328">Glycosyltransferase</keyword>
<evidence type="ECO:0000256" key="1">
    <source>
        <dbReference type="ARBA" id="ARBA00022676"/>
    </source>
</evidence>
<sequence length="651" mass="73228">MQSLHDKLEPMVESAPVQFRPDHHYLIRPSLSTEAGGGMQAMLRRAKAFANHYKMSIDLLTYTFQPGMAEIEAALRKSGRLVPQIRITNMWNMLSEVVQHPPTDLFPGWDRNKRLGQTHSDSEEISELDSGLRRIKRFRSGTDTIETVDYLRTDGSRFVSDIKKTAPKSRRKIALLGPNQEILKTWRAMPDMFAWLLVEVLGQESSAIIVDSPIIANSISKLGYISPKSVLAKYFHSNHAESQDNIAFGVLSNRHVESLDRADVFDANIFPSQGLADAAGELIGDKSNFWTIGNIVDPAQGNPEDEEHDRYSGVVISRIVKEKNIDHAIQAVRLANSGDPKKNPTVLSIFGSGSDLNRLQEHVDEQGLVEQVLFPGYTDSVYDEFKRASFSILPTRQEAFGLSIVESMACGCIPIVYDVPYGPSEIISDGIDGFLVQYGDVDGIARCVKTLRDMEVSKLSAMRRAARERAAEFTGPKIAEQWSRTIDEVWNRKTKRGPADLSDHQIELATSFYTRSPIAGSRNDESTIGARFTSESRLRKRTVEGARAFMSFRGRDNNLRLRVPGSIRIDRRGLFRPQSTMVANFQIPTELLRRAPRQTIDLFIRINDGESVREFRLPASGIELSEVELPDGLEAYETKPRYFSFRSTKEQ</sequence>
<organism evidence="4 5">
    <name type="scientific">Brevibacterium aurantiacum</name>
    <dbReference type="NCBI Taxonomy" id="273384"/>
    <lineage>
        <taxon>Bacteria</taxon>
        <taxon>Bacillati</taxon>
        <taxon>Actinomycetota</taxon>
        <taxon>Actinomycetes</taxon>
        <taxon>Micrococcales</taxon>
        <taxon>Brevibacteriaceae</taxon>
        <taxon>Brevibacterium</taxon>
    </lineage>
</organism>
<feature type="domain" description="Glycosyl transferase family 1" evidence="3">
    <location>
        <begin position="313"/>
        <end position="469"/>
    </location>
</feature>
<proteinExistence type="predicted"/>
<comment type="caution">
    <text evidence="4">The sequence shown here is derived from an EMBL/GenBank/DDBJ whole genome shotgun (WGS) entry which is preliminary data.</text>
</comment>
<gene>
    <name evidence="4" type="ORF">CIK64_18060</name>
</gene>
<dbReference type="Pfam" id="PF00534">
    <property type="entry name" value="Glycos_transf_1"/>
    <property type="match status" value="1"/>
</dbReference>
<dbReference type="PANTHER" id="PTHR12526:SF629">
    <property type="entry name" value="TEICHURONIC ACID BIOSYNTHESIS GLYCOSYLTRANSFERASE TUAH-RELATED"/>
    <property type="match status" value="1"/>
</dbReference>
<dbReference type="Gene3D" id="3.40.50.2000">
    <property type="entry name" value="Glycogen Phosphorylase B"/>
    <property type="match status" value="3"/>
</dbReference>
<dbReference type="AlphaFoldDB" id="A0A2A3Z0B3"/>
<dbReference type="EMBL" id="NRGP01000036">
    <property type="protein sequence ID" value="PCC44949.1"/>
    <property type="molecule type" value="Genomic_DNA"/>
</dbReference>
<name>A0A2A3Z0B3_BREAU</name>